<keyword evidence="2" id="KW-1185">Reference proteome</keyword>
<comment type="caution">
    <text evidence="1">The sequence shown here is derived from an EMBL/GenBank/DDBJ whole genome shotgun (WGS) entry which is preliminary data.</text>
</comment>
<dbReference type="InterPro" id="IPR011990">
    <property type="entry name" value="TPR-like_helical_dom_sf"/>
</dbReference>
<dbReference type="Proteomes" id="UP000777438">
    <property type="component" value="Unassembled WGS sequence"/>
</dbReference>
<organism evidence="1 2">
    <name type="scientific">Thelonectria olida</name>
    <dbReference type="NCBI Taxonomy" id="1576542"/>
    <lineage>
        <taxon>Eukaryota</taxon>
        <taxon>Fungi</taxon>
        <taxon>Dikarya</taxon>
        <taxon>Ascomycota</taxon>
        <taxon>Pezizomycotina</taxon>
        <taxon>Sordariomycetes</taxon>
        <taxon>Hypocreomycetidae</taxon>
        <taxon>Hypocreales</taxon>
        <taxon>Nectriaceae</taxon>
        <taxon>Thelonectria</taxon>
    </lineage>
</organism>
<gene>
    <name evidence="1" type="ORF">B0T10DRAFT_562206</name>
</gene>
<name>A0A9P8W5L1_9HYPO</name>
<sequence length="353" mass="38657">MSRHPRGLQLCARLLRTSSHTTPSPALTLLASHAGHSATIDGAYQTRLYAAPRAPRPVPRPAPKQTPTFAEAYTLDGITQEKFEAAINMTGFWKALPAEEYFAIAKRFEAAVKNGGNPYAVKLTGATDKPVSATALYDVGCILFHVAGASARTLAYTSAMWASASDMGSRLATICIARQIVRSGAWGKKPNLRPAENSFRKLVAEGRDPNALTVQAELLWMAGNYTEAAKAAKKALDVGKGDFEWEPECRLCLAKAYVKLKRDAEAKELLDSLSEMSFAEAHEYLGYLLLSSDTDKAEQHFFHAGYYGRPGMYQQLSEIAVTNGSKAASEEERKEYSRWAMEWAHLANPKAAF</sequence>
<reference evidence="1 2" key="1">
    <citation type="journal article" date="2021" name="Nat. Commun.">
        <title>Genetic determinants of endophytism in the Arabidopsis root mycobiome.</title>
        <authorList>
            <person name="Mesny F."/>
            <person name="Miyauchi S."/>
            <person name="Thiergart T."/>
            <person name="Pickel B."/>
            <person name="Atanasova L."/>
            <person name="Karlsson M."/>
            <person name="Huettel B."/>
            <person name="Barry K.W."/>
            <person name="Haridas S."/>
            <person name="Chen C."/>
            <person name="Bauer D."/>
            <person name="Andreopoulos W."/>
            <person name="Pangilinan J."/>
            <person name="LaButti K."/>
            <person name="Riley R."/>
            <person name="Lipzen A."/>
            <person name="Clum A."/>
            <person name="Drula E."/>
            <person name="Henrissat B."/>
            <person name="Kohler A."/>
            <person name="Grigoriev I.V."/>
            <person name="Martin F.M."/>
            <person name="Hacquard S."/>
        </authorList>
    </citation>
    <scope>NUCLEOTIDE SEQUENCE [LARGE SCALE GENOMIC DNA]</scope>
    <source>
        <strain evidence="1 2">MPI-CAGE-CH-0241</strain>
    </source>
</reference>
<dbReference type="Gene3D" id="1.25.40.10">
    <property type="entry name" value="Tetratricopeptide repeat domain"/>
    <property type="match status" value="1"/>
</dbReference>
<evidence type="ECO:0000313" key="1">
    <source>
        <dbReference type="EMBL" id="KAH6888635.1"/>
    </source>
</evidence>
<dbReference type="AlphaFoldDB" id="A0A9P8W5L1"/>
<dbReference type="Pfam" id="PF12895">
    <property type="entry name" value="ANAPC3"/>
    <property type="match status" value="1"/>
</dbReference>
<accession>A0A9P8W5L1</accession>
<dbReference type="SUPFAM" id="SSF81901">
    <property type="entry name" value="HCP-like"/>
    <property type="match status" value="1"/>
</dbReference>
<evidence type="ECO:0000313" key="2">
    <source>
        <dbReference type="Proteomes" id="UP000777438"/>
    </source>
</evidence>
<proteinExistence type="predicted"/>
<protein>
    <submittedName>
        <fullName evidence="1">Uncharacterized protein</fullName>
    </submittedName>
</protein>
<dbReference type="OrthoDB" id="5379420at2759"/>
<dbReference type="EMBL" id="JAGPYM010000012">
    <property type="protein sequence ID" value="KAH6888635.1"/>
    <property type="molecule type" value="Genomic_DNA"/>
</dbReference>